<feature type="transmembrane region" description="Helical" evidence="2">
    <location>
        <begin position="134"/>
        <end position="152"/>
    </location>
</feature>
<reference evidence="3 4" key="1">
    <citation type="journal article" date="2003" name="Genome Res.">
        <title>Comparative complete genome sequence analysis of the amino acid replacements responsible for the thermostability of Corynebacterium efficiens.</title>
        <authorList>
            <person name="Nishio Y."/>
            <person name="Nakamura Y."/>
            <person name="Kawarabayasi Y."/>
            <person name="Usuda Y."/>
            <person name="Kimura E."/>
            <person name="Sugimoto S."/>
            <person name="Matsui K."/>
            <person name="Yamagishi A."/>
            <person name="Kikuchi H."/>
            <person name="Ikeo K."/>
            <person name="Gojobori T."/>
        </authorList>
    </citation>
    <scope>NUCLEOTIDE SEQUENCE [LARGE SCALE GENOMIC DNA]</scope>
    <source>
        <strain evidence="4">DSM 44549 / YS-314 / AJ 12310 / JCM 11189 / NBRC 100395</strain>
    </source>
</reference>
<proteinExistence type="predicted"/>
<protein>
    <recommendedName>
        <fullName evidence="5">Phenol hydroxylase</fullName>
    </recommendedName>
</protein>
<feature type="compositionally biased region" description="Gly residues" evidence="1">
    <location>
        <begin position="14"/>
        <end position="24"/>
    </location>
</feature>
<dbReference type="RefSeq" id="WP_011075994.1">
    <property type="nucleotide sequence ID" value="NC_004369.1"/>
</dbReference>
<evidence type="ECO:0000256" key="2">
    <source>
        <dbReference type="SAM" id="Phobius"/>
    </source>
</evidence>
<dbReference type="eggNOG" id="COG5278">
    <property type="taxonomic scope" value="Bacteria"/>
</dbReference>
<keyword evidence="2" id="KW-0812">Transmembrane</keyword>
<dbReference type="HOGENOM" id="CLU_038241_0_0_11"/>
<feature type="region of interest" description="Disordered" evidence="1">
    <location>
        <begin position="1"/>
        <end position="95"/>
    </location>
</feature>
<dbReference type="KEGG" id="cef:CE2587"/>
<dbReference type="AlphaFoldDB" id="Q8FMC0"/>
<evidence type="ECO:0000256" key="1">
    <source>
        <dbReference type="SAM" id="MobiDB-lite"/>
    </source>
</evidence>
<keyword evidence="2" id="KW-0472">Membrane</keyword>
<name>Q8FMC0_COREF</name>
<dbReference type="STRING" id="196164.gene:10743034"/>
<feature type="transmembrane region" description="Helical" evidence="2">
    <location>
        <begin position="340"/>
        <end position="359"/>
    </location>
</feature>
<organism evidence="3 4">
    <name type="scientific">Corynebacterium efficiens (strain DSM 44549 / YS-314 / AJ 12310 / JCM 11189 / NBRC 100395)</name>
    <dbReference type="NCBI Taxonomy" id="196164"/>
    <lineage>
        <taxon>Bacteria</taxon>
        <taxon>Bacillati</taxon>
        <taxon>Actinomycetota</taxon>
        <taxon>Actinomycetes</taxon>
        <taxon>Mycobacteriales</taxon>
        <taxon>Corynebacteriaceae</taxon>
        <taxon>Corynebacterium</taxon>
    </lineage>
</organism>
<keyword evidence="2" id="KW-1133">Transmembrane helix</keyword>
<sequence length="542" mass="59246">MTRDGIGEQSTVAGGSGAPGGSSGVHGSPLIGDRQGEDELPEPAHMGSSRRVNGGSRRARNGVRSFRSTAQPVRDTTQVDDDDDDSPDHWLDPITTQNRSRRSVLNAIIQETFGQPLFVLRRLWGFINTSPGKITALTVIISVAIFAAGYAMSISSEQRQSQLDNLITNTEPVSYNAHVLYTSLSVADTIATTGFVQAGIEGPMNRVRYNSAIDRASVAATETASSADMSDERLMELVTEIQRQLPIYTGLVETARSNNRAGNPVSVAYMAEASAMMRNEILPKASELYNMTSRAVTDQQRTMMRPQWVPLSGLLAALAMLVLAQWWLMRVTRRRINKGFALATTMMLIATFWVAAADWTTWQAGTRGFEEASGPLKSMTTARIYAQHARTTETLALVRRQSIQGSTTGFNATISQIQRAVAEYEQTAQAQTPEHQVLLGQIRTAMTEWSREHDQFMMFLQNGDYNAAVTTALSTNAAGRTSFDELDAAMAEIIADSRVAMRSYIESGLAATSLVAMSVLILSIASVMALWIGIRPRLQEYL</sequence>
<feature type="transmembrane region" description="Helical" evidence="2">
    <location>
        <begin position="508"/>
        <end position="534"/>
    </location>
</feature>
<keyword evidence="4" id="KW-1185">Reference proteome</keyword>
<evidence type="ECO:0000313" key="3">
    <source>
        <dbReference type="EMBL" id="BAC19397.1"/>
    </source>
</evidence>
<evidence type="ECO:0008006" key="5">
    <source>
        <dbReference type="Google" id="ProtNLM"/>
    </source>
</evidence>
<accession>Q8FMC0</accession>
<dbReference type="EMBL" id="BA000035">
    <property type="protein sequence ID" value="BAC19397.1"/>
    <property type="molecule type" value="Genomic_DNA"/>
</dbReference>
<dbReference type="Proteomes" id="UP000001409">
    <property type="component" value="Chromosome"/>
</dbReference>
<feature type="transmembrane region" description="Helical" evidence="2">
    <location>
        <begin position="308"/>
        <end position="328"/>
    </location>
</feature>
<evidence type="ECO:0000313" key="4">
    <source>
        <dbReference type="Proteomes" id="UP000001409"/>
    </source>
</evidence>
<feature type="compositionally biased region" description="Low complexity" evidence="1">
    <location>
        <begin position="47"/>
        <end position="56"/>
    </location>
</feature>